<feature type="region of interest" description="Disordered" evidence="1">
    <location>
        <begin position="1"/>
        <end position="26"/>
    </location>
</feature>
<evidence type="ECO:0000259" key="2">
    <source>
        <dbReference type="Pfam" id="PF00571"/>
    </source>
</evidence>
<keyword evidence="4" id="KW-1185">Reference proteome</keyword>
<dbReference type="EMBL" id="CP106795">
    <property type="protein sequence ID" value="UXY38314.1"/>
    <property type="molecule type" value="Genomic_DNA"/>
</dbReference>
<dbReference type="CDD" id="cd02205">
    <property type="entry name" value="CBS_pair_SF"/>
    <property type="match status" value="1"/>
</dbReference>
<sequence>MTLDQTQFRSTRTNARQTAADPADAAGPQVWEDMTVEVALSVMAAARTGHLVVCDEDGVGTGLVTRDRLTAVRDGSAYTDRIRLRDIADVIGPFASPPATRAEAERAMRCRRLGTPPVVDGHGNALGVVALCRITRQDRRDFGTGEGVSRTEQ</sequence>
<gene>
    <name evidence="3" type="ORF">N8I86_28400</name>
</gene>
<feature type="compositionally biased region" description="Polar residues" evidence="1">
    <location>
        <begin position="1"/>
        <end position="17"/>
    </location>
</feature>
<dbReference type="InterPro" id="IPR046342">
    <property type="entry name" value="CBS_dom_sf"/>
</dbReference>
<name>A0ABY6EV75_9ACTN</name>
<protein>
    <submittedName>
        <fullName evidence="3">CBS domain-containing protein</fullName>
    </submittedName>
</protein>
<accession>A0ABY6EV75</accession>
<dbReference type="Proteomes" id="UP001060733">
    <property type="component" value="Chromosome"/>
</dbReference>
<evidence type="ECO:0000313" key="3">
    <source>
        <dbReference type="EMBL" id="UXY38314.1"/>
    </source>
</evidence>
<proteinExistence type="predicted"/>
<dbReference type="Gene3D" id="3.10.580.10">
    <property type="entry name" value="CBS-domain"/>
    <property type="match status" value="1"/>
</dbReference>
<feature type="domain" description="CBS" evidence="2">
    <location>
        <begin position="30"/>
        <end position="70"/>
    </location>
</feature>
<dbReference type="InterPro" id="IPR000644">
    <property type="entry name" value="CBS_dom"/>
</dbReference>
<evidence type="ECO:0000313" key="4">
    <source>
        <dbReference type="Proteomes" id="UP001060733"/>
    </source>
</evidence>
<dbReference type="RefSeq" id="WP_263278997.1">
    <property type="nucleotide sequence ID" value="NZ_CP106795.1"/>
</dbReference>
<organism evidence="3 4">
    <name type="scientific">Streptomyces albidocamelliae</name>
    <dbReference type="NCBI Taxonomy" id="2981135"/>
    <lineage>
        <taxon>Bacteria</taxon>
        <taxon>Bacillati</taxon>
        <taxon>Actinomycetota</taxon>
        <taxon>Actinomycetes</taxon>
        <taxon>Kitasatosporales</taxon>
        <taxon>Streptomycetaceae</taxon>
        <taxon>Streptomyces</taxon>
    </lineage>
</organism>
<dbReference type="SUPFAM" id="SSF54631">
    <property type="entry name" value="CBS-domain pair"/>
    <property type="match status" value="1"/>
</dbReference>
<dbReference type="Pfam" id="PF00571">
    <property type="entry name" value="CBS"/>
    <property type="match status" value="1"/>
</dbReference>
<evidence type="ECO:0000256" key="1">
    <source>
        <dbReference type="SAM" id="MobiDB-lite"/>
    </source>
</evidence>
<reference evidence="3" key="1">
    <citation type="submission" date="2022-10" db="EMBL/GenBank/DDBJ databases">
        <authorList>
            <person name="Mo P."/>
        </authorList>
    </citation>
    <scope>NUCLEOTIDE SEQUENCE</scope>
    <source>
        <strain evidence="3">HUAS 14-6</strain>
    </source>
</reference>